<dbReference type="InterPro" id="IPR006680">
    <property type="entry name" value="Amidohydro-rel"/>
</dbReference>
<dbReference type="InterPro" id="IPR050138">
    <property type="entry name" value="DHOase/Allantoinase_Hydrolase"/>
</dbReference>
<dbReference type="EC" id="3.5.2.3" evidence="8"/>
<dbReference type="InterPro" id="IPR002195">
    <property type="entry name" value="Dihydroorotase_CS"/>
</dbReference>
<dbReference type="GO" id="GO:0004038">
    <property type="term" value="F:allantoinase activity"/>
    <property type="evidence" value="ECO:0007669"/>
    <property type="project" value="TreeGrafter"/>
</dbReference>
<dbReference type="AlphaFoldDB" id="A0AB39U952"/>
<keyword evidence="6" id="KW-0665">Pyrimidine biosynthesis</keyword>
<dbReference type="PANTHER" id="PTHR43668">
    <property type="entry name" value="ALLANTOINASE"/>
    <property type="match status" value="1"/>
</dbReference>
<keyword evidence="5 8" id="KW-0378">Hydrolase</keyword>
<feature type="domain" description="Amidohydrolase-related" evidence="7">
    <location>
        <begin position="73"/>
        <end position="429"/>
    </location>
</feature>
<dbReference type="GO" id="GO:0004151">
    <property type="term" value="F:dihydroorotase activity"/>
    <property type="evidence" value="ECO:0007669"/>
    <property type="project" value="UniProtKB-EC"/>
</dbReference>
<evidence type="ECO:0000256" key="3">
    <source>
        <dbReference type="ARBA" id="ARBA00010286"/>
    </source>
</evidence>
<reference evidence="8" key="1">
    <citation type="submission" date="2023-07" db="EMBL/GenBank/DDBJ databases">
        <title>Bifidobacterium aquikefiriaerophilum sp. nov. and Bifidobacterium eccum sp. nov., isolated from water kefir.</title>
        <authorList>
            <person name="Breselge S."/>
            <person name="Bellassi P."/>
            <person name="Barcenilla C."/>
            <person name="Alvarez-Ordonez A."/>
            <person name="Morelli L."/>
            <person name="Cotter P.D."/>
        </authorList>
    </citation>
    <scope>NUCLEOTIDE SEQUENCE</scope>
    <source>
        <strain evidence="8">WK041_4_12</strain>
    </source>
</reference>
<dbReference type="PROSITE" id="PS00483">
    <property type="entry name" value="DIHYDROOROTASE_2"/>
    <property type="match status" value="1"/>
</dbReference>
<dbReference type="SUPFAM" id="SSF51556">
    <property type="entry name" value="Metallo-dependent hydrolases"/>
    <property type="match status" value="1"/>
</dbReference>
<comment type="similarity">
    <text evidence="3">Belongs to the metallo-dependent hydrolases superfamily. DHOase family. Class I DHOase subfamily.</text>
</comment>
<evidence type="ECO:0000259" key="7">
    <source>
        <dbReference type="Pfam" id="PF01979"/>
    </source>
</evidence>
<evidence type="ECO:0000313" key="8">
    <source>
        <dbReference type="EMBL" id="XDS45524.1"/>
    </source>
</evidence>
<proteinExistence type="inferred from homology"/>
<sequence length="525" mass="56792">MQSPQDHQHPAHREFRVVFHGLRVWDSGEIIDVALPPAPLDHILDDTGLFADHRSSGPSDAATIDIDASGLTIAPGLCDPHVHFRDPGQRDKEDMLSGCRSAAAGGFTSVLLMPNTSPAMDGKRIRTGQDHESVSASDAHGRQEVTQAGFDSVIDYVQHYAQSHQVTLPAKYLLSVCASVNRAGVEASDPGDWKGYLRDSVRQLTPGHAMREHPVVAISDDGSAVTSQTLADVGRHARRYSLPILDHCEHHDSGVMNEGQTSRSMGLPGIPASTELKIVARDIEFARSTGIHMHLQHVSTALAFDAIRKAKAEGLPISCETAPHYLALCDEDVKRFGTMAKMNPPLRSAADRDATLAAIADGTVDMLATDHAPHTILEKERSMMESPNGIIGLETAYGVCHRVLVDGGVIDDARLIELMSLAPAKLMGVEAPDVSALLNACDDGRNSRSGRRMLDLSKVNDAHAQDFTMLDTTEAWVVESQDFHSKARNTPFQGMSVSGRAQMTVVDAAIAFNRLPVTRLMQADR</sequence>
<evidence type="ECO:0000256" key="1">
    <source>
        <dbReference type="ARBA" id="ARBA00001947"/>
    </source>
</evidence>
<dbReference type="GO" id="GO:0006221">
    <property type="term" value="P:pyrimidine nucleotide biosynthetic process"/>
    <property type="evidence" value="ECO:0007669"/>
    <property type="project" value="UniProtKB-KW"/>
</dbReference>
<dbReference type="Pfam" id="PF01979">
    <property type="entry name" value="Amidohydro_1"/>
    <property type="match status" value="1"/>
</dbReference>
<evidence type="ECO:0000256" key="6">
    <source>
        <dbReference type="ARBA" id="ARBA00022975"/>
    </source>
</evidence>
<dbReference type="GO" id="GO:0046872">
    <property type="term" value="F:metal ion binding"/>
    <property type="evidence" value="ECO:0007669"/>
    <property type="project" value="UniProtKB-KW"/>
</dbReference>
<dbReference type="InterPro" id="IPR004722">
    <property type="entry name" value="DHOase"/>
</dbReference>
<name>A0AB39U952_9BIFI</name>
<dbReference type="GO" id="GO:0006145">
    <property type="term" value="P:purine nucleobase catabolic process"/>
    <property type="evidence" value="ECO:0007669"/>
    <property type="project" value="TreeGrafter"/>
</dbReference>
<dbReference type="KEGG" id="baqk:QN215_04240"/>
<dbReference type="CDD" id="cd01317">
    <property type="entry name" value="DHOase_IIa"/>
    <property type="match status" value="1"/>
</dbReference>
<dbReference type="PANTHER" id="PTHR43668:SF2">
    <property type="entry name" value="ALLANTOINASE"/>
    <property type="match status" value="1"/>
</dbReference>
<dbReference type="Gene3D" id="3.20.20.140">
    <property type="entry name" value="Metal-dependent hydrolases"/>
    <property type="match status" value="1"/>
</dbReference>
<keyword evidence="4" id="KW-0479">Metal-binding</keyword>
<evidence type="ECO:0000256" key="5">
    <source>
        <dbReference type="ARBA" id="ARBA00022801"/>
    </source>
</evidence>
<comment type="cofactor">
    <cofactor evidence="1">
        <name>Zn(2+)</name>
        <dbReference type="ChEBI" id="CHEBI:29105"/>
    </cofactor>
</comment>
<dbReference type="InterPro" id="IPR011059">
    <property type="entry name" value="Metal-dep_hydrolase_composite"/>
</dbReference>
<dbReference type="Gene3D" id="2.30.40.10">
    <property type="entry name" value="Urease, subunit C, domain 1"/>
    <property type="match status" value="1"/>
</dbReference>
<accession>A0AB39U952</accession>
<comment type="function">
    <text evidence="2">Catalyzes the reversible cyclization of carbamoyl aspartate to dihydroorotate.</text>
</comment>
<dbReference type="GO" id="GO:0005737">
    <property type="term" value="C:cytoplasm"/>
    <property type="evidence" value="ECO:0007669"/>
    <property type="project" value="TreeGrafter"/>
</dbReference>
<dbReference type="PROSITE" id="PS00482">
    <property type="entry name" value="DIHYDROOROTASE_1"/>
    <property type="match status" value="1"/>
</dbReference>
<evidence type="ECO:0000256" key="2">
    <source>
        <dbReference type="ARBA" id="ARBA00002368"/>
    </source>
</evidence>
<gene>
    <name evidence="8" type="ORF">QN215_04240</name>
</gene>
<evidence type="ECO:0000256" key="4">
    <source>
        <dbReference type="ARBA" id="ARBA00022723"/>
    </source>
</evidence>
<dbReference type="EMBL" id="CP129674">
    <property type="protein sequence ID" value="XDS45524.1"/>
    <property type="molecule type" value="Genomic_DNA"/>
</dbReference>
<protein>
    <submittedName>
        <fullName evidence="8">Dihydroorotase</fullName>
        <ecNumber evidence="8">3.5.2.3</ecNumber>
    </submittedName>
</protein>
<dbReference type="SUPFAM" id="SSF51338">
    <property type="entry name" value="Composite domain of metallo-dependent hydrolases"/>
    <property type="match status" value="1"/>
</dbReference>
<dbReference type="RefSeq" id="WP_369345061.1">
    <property type="nucleotide sequence ID" value="NZ_CP129674.1"/>
</dbReference>
<organism evidence="8">
    <name type="scientific">Bifidobacterium aquikefiricola</name>
    <dbReference type="NCBI Taxonomy" id="3059038"/>
    <lineage>
        <taxon>Bacteria</taxon>
        <taxon>Bacillati</taxon>
        <taxon>Actinomycetota</taxon>
        <taxon>Actinomycetes</taxon>
        <taxon>Bifidobacteriales</taxon>
        <taxon>Bifidobacteriaceae</taxon>
        <taxon>Bifidobacterium</taxon>
    </lineage>
</organism>
<dbReference type="InterPro" id="IPR032466">
    <property type="entry name" value="Metal_Hydrolase"/>
</dbReference>